<organism evidence="3 4">
    <name type="scientific">Durusdinium trenchii</name>
    <dbReference type="NCBI Taxonomy" id="1381693"/>
    <lineage>
        <taxon>Eukaryota</taxon>
        <taxon>Sar</taxon>
        <taxon>Alveolata</taxon>
        <taxon>Dinophyceae</taxon>
        <taxon>Suessiales</taxon>
        <taxon>Symbiodiniaceae</taxon>
        <taxon>Durusdinium</taxon>
    </lineage>
</organism>
<keyword evidence="2" id="KW-0812">Transmembrane</keyword>
<evidence type="ECO:0000256" key="1">
    <source>
        <dbReference type="SAM" id="MobiDB-lite"/>
    </source>
</evidence>
<protein>
    <recommendedName>
        <fullName evidence="5">Transmembrane protein</fullName>
    </recommendedName>
</protein>
<dbReference type="EMBL" id="CAXAMN010021473">
    <property type="protein sequence ID" value="CAK9059926.1"/>
    <property type="molecule type" value="Genomic_DNA"/>
</dbReference>
<keyword evidence="4" id="KW-1185">Reference proteome</keyword>
<feature type="transmembrane region" description="Helical" evidence="2">
    <location>
        <begin position="46"/>
        <end position="67"/>
    </location>
</feature>
<name>A0ABP0N882_9DINO</name>
<evidence type="ECO:0000256" key="2">
    <source>
        <dbReference type="SAM" id="Phobius"/>
    </source>
</evidence>
<keyword evidence="2" id="KW-1133">Transmembrane helix</keyword>
<feature type="transmembrane region" description="Helical" evidence="2">
    <location>
        <begin position="79"/>
        <end position="96"/>
    </location>
</feature>
<comment type="caution">
    <text evidence="3">The sequence shown here is derived from an EMBL/GenBank/DDBJ whole genome shotgun (WGS) entry which is preliminary data.</text>
</comment>
<sequence>MAADGPKTTAWAEADGNPTSQEQVDPDSFSFQEEEDFETIPWSVNYVLICILLPTLCGCLSTFGWAGFSLYVRSQGWDMQLAGVLVSVGYLARFFAQQAIFRFGLWTALPLSLLHLLLAIFGLVFLDQAWAVYGEVAAMLAFDVLVVVEGVTFEVWSDSEVMVAQAQSTVLSVYTLAYASAATLGGLLYDAASWEGIAIYHVAGLIVEVLVLAIQPAVHKSFREFVGCGAAIDKTDEVRPFSGATAIVPTASVASQNPTPESQRGQSLSLPGMVEGLAKRQADGGDLGTSLVKGLRGLIDRGETSPKPSAVYYGLFGTDPICSVRADVIATVA</sequence>
<evidence type="ECO:0008006" key="5">
    <source>
        <dbReference type="Google" id="ProtNLM"/>
    </source>
</evidence>
<dbReference type="InterPro" id="IPR036259">
    <property type="entry name" value="MFS_trans_sf"/>
</dbReference>
<feature type="transmembrane region" description="Helical" evidence="2">
    <location>
        <begin position="103"/>
        <end position="126"/>
    </location>
</feature>
<dbReference type="Proteomes" id="UP001642484">
    <property type="component" value="Unassembled WGS sequence"/>
</dbReference>
<evidence type="ECO:0000313" key="3">
    <source>
        <dbReference type="EMBL" id="CAK9059926.1"/>
    </source>
</evidence>
<feature type="transmembrane region" description="Helical" evidence="2">
    <location>
        <begin position="197"/>
        <end position="214"/>
    </location>
</feature>
<feature type="transmembrane region" description="Helical" evidence="2">
    <location>
        <begin position="132"/>
        <end position="156"/>
    </location>
</feature>
<feature type="region of interest" description="Disordered" evidence="1">
    <location>
        <begin position="1"/>
        <end position="25"/>
    </location>
</feature>
<proteinExistence type="predicted"/>
<dbReference type="SUPFAM" id="SSF103473">
    <property type="entry name" value="MFS general substrate transporter"/>
    <property type="match status" value="1"/>
</dbReference>
<gene>
    <name evidence="3" type="ORF">CCMP2556_LOCUS29491</name>
</gene>
<feature type="transmembrane region" description="Helical" evidence="2">
    <location>
        <begin position="168"/>
        <end position="191"/>
    </location>
</feature>
<accession>A0ABP0N882</accession>
<keyword evidence="2" id="KW-0472">Membrane</keyword>
<evidence type="ECO:0000313" key="4">
    <source>
        <dbReference type="Proteomes" id="UP001642484"/>
    </source>
</evidence>
<reference evidence="3 4" key="1">
    <citation type="submission" date="2024-02" db="EMBL/GenBank/DDBJ databases">
        <authorList>
            <person name="Chen Y."/>
            <person name="Shah S."/>
            <person name="Dougan E. K."/>
            <person name="Thang M."/>
            <person name="Chan C."/>
        </authorList>
    </citation>
    <scope>NUCLEOTIDE SEQUENCE [LARGE SCALE GENOMIC DNA]</scope>
</reference>